<evidence type="ECO:0000313" key="3">
    <source>
        <dbReference type="Proteomes" id="UP001501319"/>
    </source>
</evidence>
<keyword evidence="3" id="KW-1185">Reference proteome</keyword>
<dbReference type="Proteomes" id="UP001501319">
    <property type="component" value="Unassembled WGS sequence"/>
</dbReference>
<feature type="domain" description="Glycosyl transferase family 28 C-terminal" evidence="1">
    <location>
        <begin position="54"/>
        <end position="149"/>
    </location>
</feature>
<evidence type="ECO:0000313" key="2">
    <source>
        <dbReference type="EMBL" id="GAA1641383.1"/>
    </source>
</evidence>
<proteinExistence type="predicted"/>
<gene>
    <name evidence="2" type="ORF">GCM10009744_34120</name>
</gene>
<dbReference type="SUPFAM" id="SSF53756">
    <property type="entry name" value="UDP-Glycosyltransferase/glycogen phosphorylase"/>
    <property type="match status" value="1"/>
</dbReference>
<dbReference type="Gene3D" id="3.40.50.2000">
    <property type="entry name" value="Glycogen Phosphorylase B"/>
    <property type="match status" value="1"/>
</dbReference>
<name>A0ABN2FES7_9ACTN</name>
<sequence length="184" mass="20282">MNQLDVLVILGTDHHHFDRLVSWLDDYLEQPGNESLTALVQLGATAPPRRAKGVGIVAYDELQRLMRQAKAVVTHGGPATMFEVRRQGRKPVVVPRDPALDEHVDQHQQEFSRRMGALGLVTLCEERGAFLDALGAVLKDPEAHAVSDEENRRDAAQVAAAVAITGSVVDGLAVRRARRRRDSR</sequence>
<organism evidence="2 3">
    <name type="scientific">Kribbella alba</name>
    <dbReference type="NCBI Taxonomy" id="190197"/>
    <lineage>
        <taxon>Bacteria</taxon>
        <taxon>Bacillati</taxon>
        <taxon>Actinomycetota</taxon>
        <taxon>Actinomycetes</taxon>
        <taxon>Propionibacteriales</taxon>
        <taxon>Kribbellaceae</taxon>
        <taxon>Kribbella</taxon>
    </lineage>
</organism>
<accession>A0ABN2FES7</accession>
<dbReference type="Pfam" id="PF04101">
    <property type="entry name" value="Glyco_tran_28_C"/>
    <property type="match status" value="1"/>
</dbReference>
<dbReference type="InterPro" id="IPR007235">
    <property type="entry name" value="Glyco_trans_28_C"/>
</dbReference>
<evidence type="ECO:0000259" key="1">
    <source>
        <dbReference type="Pfam" id="PF04101"/>
    </source>
</evidence>
<dbReference type="RefSeq" id="WP_344112514.1">
    <property type="nucleotide sequence ID" value="NZ_BAAANE010000006.1"/>
</dbReference>
<protein>
    <recommendedName>
        <fullName evidence="1">Glycosyl transferase family 28 C-terminal domain-containing protein</fullName>
    </recommendedName>
</protein>
<dbReference type="EMBL" id="BAAANE010000006">
    <property type="protein sequence ID" value="GAA1641383.1"/>
    <property type="molecule type" value="Genomic_DNA"/>
</dbReference>
<reference evidence="2 3" key="1">
    <citation type="journal article" date="2019" name="Int. J. Syst. Evol. Microbiol.">
        <title>The Global Catalogue of Microorganisms (GCM) 10K type strain sequencing project: providing services to taxonomists for standard genome sequencing and annotation.</title>
        <authorList>
            <consortium name="The Broad Institute Genomics Platform"/>
            <consortium name="The Broad Institute Genome Sequencing Center for Infectious Disease"/>
            <person name="Wu L."/>
            <person name="Ma J."/>
        </authorList>
    </citation>
    <scope>NUCLEOTIDE SEQUENCE [LARGE SCALE GENOMIC DNA]</scope>
    <source>
        <strain evidence="2 3">JCM 14306</strain>
    </source>
</reference>
<comment type="caution">
    <text evidence="2">The sequence shown here is derived from an EMBL/GenBank/DDBJ whole genome shotgun (WGS) entry which is preliminary data.</text>
</comment>